<keyword evidence="2" id="KW-1185">Reference proteome</keyword>
<evidence type="ECO:0000313" key="2">
    <source>
        <dbReference type="Proteomes" id="UP000241566"/>
    </source>
</evidence>
<evidence type="ECO:0000313" key="1">
    <source>
        <dbReference type="EMBL" id="PSV81433.1"/>
    </source>
</evidence>
<evidence type="ECO:0008006" key="3">
    <source>
        <dbReference type="Google" id="ProtNLM"/>
    </source>
</evidence>
<name>A0ABX5GEX9_PHOLE</name>
<accession>A0ABX5GEX9</accession>
<protein>
    <recommendedName>
        <fullName evidence="3">AlpA family phage regulatory protein</fullName>
    </recommendedName>
</protein>
<dbReference type="EMBL" id="PYOI01000016">
    <property type="protein sequence ID" value="PSV81433.1"/>
    <property type="molecule type" value="Genomic_DNA"/>
</dbReference>
<gene>
    <name evidence="1" type="ORF">CTM94_11795</name>
</gene>
<sequence>MKDKTFDFSRHVSWETGSKKLIRKSALAKRFNVCVGTVDNKIKSSELPEPMRRNERIVGWMEDCLEEWFKNNKPFKNNDLNRFQLL</sequence>
<reference evidence="1 2" key="1">
    <citation type="submission" date="2018-01" db="EMBL/GenBank/DDBJ databases">
        <title>Whole genome sequencing of Histamine producing bacteria.</title>
        <authorList>
            <person name="Butler K."/>
        </authorList>
    </citation>
    <scope>NUCLEOTIDE SEQUENCE [LARGE SCALE GENOMIC DNA]</scope>
    <source>
        <strain evidence="1 2">ATCC 25521</strain>
    </source>
</reference>
<dbReference type="Proteomes" id="UP000241566">
    <property type="component" value="Unassembled WGS sequence"/>
</dbReference>
<comment type="caution">
    <text evidence="1">The sequence shown here is derived from an EMBL/GenBank/DDBJ whole genome shotgun (WGS) entry which is preliminary data.</text>
</comment>
<organism evidence="1 2">
    <name type="scientific">Photobacterium leiognathi</name>
    <dbReference type="NCBI Taxonomy" id="553611"/>
    <lineage>
        <taxon>Bacteria</taxon>
        <taxon>Pseudomonadati</taxon>
        <taxon>Pseudomonadota</taxon>
        <taxon>Gammaproteobacteria</taxon>
        <taxon>Vibrionales</taxon>
        <taxon>Vibrionaceae</taxon>
        <taxon>Photobacterium</taxon>
    </lineage>
</organism>
<proteinExistence type="predicted"/>
<dbReference type="RefSeq" id="WP_045063895.1">
    <property type="nucleotide sequence ID" value="NZ_CP131601.1"/>
</dbReference>